<evidence type="ECO:0000313" key="2">
    <source>
        <dbReference type="EMBL" id="TGN07968.1"/>
    </source>
</evidence>
<dbReference type="EMBL" id="RQHV01000061">
    <property type="protein sequence ID" value="TGN07968.1"/>
    <property type="molecule type" value="Genomic_DNA"/>
</dbReference>
<dbReference type="OrthoDB" id="370421at2"/>
<protein>
    <submittedName>
        <fullName evidence="2">SIS domain-containing protein</fullName>
    </submittedName>
</protein>
<dbReference type="GO" id="GO:1901135">
    <property type="term" value="P:carbohydrate derivative metabolic process"/>
    <property type="evidence" value="ECO:0007669"/>
    <property type="project" value="InterPro"/>
</dbReference>
<dbReference type="PANTHER" id="PTHR30390">
    <property type="entry name" value="SEDOHEPTULOSE 7-PHOSPHATE ISOMERASE / DNAA INITIATOR-ASSOCIATING FACTOR FOR REPLICATION INITIATION"/>
    <property type="match status" value="1"/>
</dbReference>
<dbReference type="PANTHER" id="PTHR30390:SF8">
    <property type="entry name" value="SUGAR ISOMERASE (SIS)"/>
    <property type="match status" value="1"/>
</dbReference>
<dbReference type="SUPFAM" id="SSF53697">
    <property type="entry name" value="SIS domain"/>
    <property type="match status" value="1"/>
</dbReference>
<feature type="domain" description="SIS" evidence="1">
    <location>
        <begin position="36"/>
        <end position="216"/>
    </location>
</feature>
<evidence type="ECO:0000259" key="1">
    <source>
        <dbReference type="PROSITE" id="PS51464"/>
    </source>
</evidence>
<organism evidence="2 3">
    <name type="scientific">Leptospira ilyithenensis</name>
    <dbReference type="NCBI Taxonomy" id="2484901"/>
    <lineage>
        <taxon>Bacteria</taxon>
        <taxon>Pseudomonadati</taxon>
        <taxon>Spirochaetota</taxon>
        <taxon>Spirochaetia</taxon>
        <taxon>Leptospirales</taxon>
        <taxon>Leptospiraceae</taxon>
        <taxon>Leptospira</taxon>
    </lineage>
</organism>
<accession>A0A4V3JWT3</accession>
<name>A0A4V3JWT3_9LEPT</name>
<dbReference type="InterPro" id="IPR050099">
    <property type="entry name" value="SIS_GmhA/DiaA_subfam"/>
</dbReference>
<comment type="caution">
    <text evidence="2">The sequence shown here is derived from an EMBL/GenBank/DDBJ whole genome shotgun (WGS) entry which is preliminary data.</text>
</comment>
<sequence length="216" mass="23526">MDAKKLEEQSVLFADKFYNDIVKSVERIDKKLVAEIALLLFNAKENGKQIFFFGNGGSHSIATHLTCDLGKGTKITGKKNQKFYKVFALDSEAWLTAQANDGKEPFTEGDYPGTYNHGYDGIFVGQMENFIQKGDIAFGISSSGNSPNVVNALLYAKEKGATTVAMVGFDGGKAASIADKVILVATDKGKYGIVEAVHEVIHHYIYELAKKLEAGE</sequence>
<dbReference type="Proteomes" id="UP000298264">
    <property type="component" value="Unassembled WGS sequence"/>
</dbReference>
<evidence type="ECO:0000313" key="3">
    <source>
        <dbReference type="Proteomes" id="UP000298264"/>
    </source>
</evidence>
<dbReference type="AlphaFoldDB" id="A0A4V3JWT3"/>
<gene>
    <name evidence="2" type="ORF">EHS11_13600</name>
</gene>
<dbReference type="InterPro" id="IPR035461">
    <property type="entry name" value="GmhA/DiaA"/>
</dbReference>
<dbReference type="Pfam" id="PF13580">
    <property type="entry name" value="SIS_2"/>
    <property type="match status" value="2"/>
</dbReference>
<keyword evidence="3" id="KW-1185">Reference proteome</keyword>
<dbReference type="PROSITE" id="PS51464">
    <property type="entry name" value="SIS"/>
    <property type="match status" value="1"/>
</dbReference>
<dbReference type="InterPro" id="IPR001347">
    <property type="entry name" value="SIS_dom"/>
</dbReference>
<dbReference type="GO" id="GO:0097367">
    <property type="term" value="F:carbohydrate derivative binding"/>
    <property type="evidence" value="ECO:0007669"/>
    <property type="project" value="InterPro"/>
</dbReference>
<dbReference type="CDD" id="cd05006">
    <property type="entry name" value="SIS_GmhA"/>
    <property type="match status" value="1"/>
</dbReference>
<dbReference type="RefSeq" id="WP_135764947.1">
    <property type="nucleotide sequence ID" value="NZ_RQHV01000061.1"/>
</dbReference>
<proteinExistence type="predicted"/>
<dbReference type="InterPro" id="IPR046348">
    <property type="entry name" value="SIS_dom_sf"/>
</dbReference>
<reference evidence="2" key="1">
    <citation type="journal article" date="2019" name="PLoS Negl. Trop. Dis.">
        <title>Revisiting the worldwide diversity of Leptospira species in the environment.</title>
        <authorList>
            <person name="Vincent A.T."/>
            <person name="Schiettekatte O."/>
            <person name="Bourhy P."/>
            <person name="Veyrier F.J."/>
            <person name="Picardeau M."/>
        </authorList>
    </citation>
    <scope>NUCLEOTIDE SEQUENCE [LARGE SCALE GENOMIC DNA]</scope>
    <source>
        <strain evidence="2">201400974</strain>
    </source>
</reference>
<dbReference type="Gene3D" id="3.40.50.10490">
    <property type="entry name" value="Glucose-6-phosphate isomerase like protein, domain 1"/>
    <property type="match status" value="1"/>
</dbReference>